<dbReference type="InterPro" id="IPR011009">
    <property type="entry name" value="Kinase-like_dom_sf"/>
</dbReference>
<keyword evidence="6" id="KW-0067">ATP-binding</keyword>
<evidence type="ECO:0000313" key="18">
    <source>
        <dbReference type="EMBL" id="OQV17830.1"/>
    </source>
</evidence>
<evidence type="ECO:0000256" key="1">
    <source>
        <dbReference type="ARBA" id="ARBA00004251"/>
    </source>
</evidence>
<comment type="subcellular location">
    <subcellularLocation>
        <location evidence="1">Cell membrane</location>
        <topology evidence="1">Single-pass type I membrane protein</topology>
    </subcellularLocation>
</comment>
<feature type="transmembrane region" description="Helical" evidence="14">
    <location>
        <begin position="451"/>
        <end position="477"/>
    </location>
</feature>
<feature type="region of interest" description="Disordered" evidence="13">
    <location>
        <begin position="413"/>
        <end position="432"/>
    </location>
</feature>
<feature type="region of interest" description="Disordered" evidence="13">
    <location>
        <begin position="50"/>
        <end position="70"/>
    </location>
</feature>
<dbReference type="Pfam" id="PF00754">
    <property type="entry name" value="F5_F8_type_C"/>
    <property type="match status" value="1"/>
</dbReference>
<dbReference type="GO" id="GO:0051897">
    <property type="term" value="P:positive regulation of phosphatidylinositol 3-kinase/protein kinase B signal transduction"/>
    <property type="evidence" value="ECO:0007669"/>
    <property type="project" value="TreeGrafter"/>
</dbReference>
<evidence type="ECO:0000256" key="2">
    <source>
        <dbReference type="ARBA" id="ARBA00022475"/>
    </source>
</evidence>
<dbReference type="InterPro" id="IPR020635">
    <property type="entry name" value="Tyr_kinase_cat_dom"/>
</dbReference>
<dbReference type="PROSITE" id="PS50022">
    <property type="entry name" value="FA58C_3"/>
    <property type="match status" value="1"/>
</dbReference>
<dbReference type="Pfam" id="PF21114">
    <property type="entry name" value="DDR1-2_DS-like"/>
    <property type="match status" value="1"/>
</dbReference>
<dbReference type="Pfam" id="PF07714">
    <property type="entry name" value="PK_Tyr_Ser-Thr"/>
    <property type="match status" value="1"/>
</dbReference>
<dbReference type="SUPFAM" id="SSF49785">
    <property type="entry name" value="Galactose-binding domain-like"/>
    <property type="match status" value="1"/>
</dbReference>
<evidence type="ECO:0000259" key="17">
    <source>
        <dbReference type="PROSITE" id="PS50022"/>
    </source>
</evidence>
<dbReference type="InterPro" id="IPR000719">
    <property type="entry name" value="Prot_kinase_dom"/>
</dbReference>
<dbReference type="PROSITE" id="PS01286">
    <property type="entry name" value="FA58C_2"/>
    <property type="match status" value="1"/>
</dbReference>
<keyword evidence="11" id="KW-0325">Glycoprotein</keyword>
<dbReference type="FunFam" id="1.10.510.10:FF:000053">
    <property type="entry name" value="Epithelial discoidin domain-containing receptor 1"/>
    <property type="match status" value="1"/>
</dbReference>
<feature type="signal peptide" evidence="15">
    <location>
        <begin position="1"/>
        <end position="25"/>
    </location>
</feature>
<evidence type="ECO:0000256" key="6">
    <source>
        <dbReference type="ARBA" id="ARBA00022840"/>
    </source>
</evidence>
<evidence type="ECO:0000256" key="14">
    <source>
        <dbReference type="SAM" id="Phobius"/>
    </source>
</evidence>
<dbReference type="PROSITE" id="PS00109">
    <property type="entry name" value="PROTEIN_KINASE_TYR"/>
    <property type="match status" value="1"/>
</dbReference>
<dbReference type="EMBL" id="MTYJ01000056">
    <property type="protein sequence ID" value="OQV17830.1"/>
    <property type="molecule type" value="Genomic_DNA"/>
</dbReference>
<evidence type="ECO:0000256" key="10">
    <source>
        <dbReference type="ARBA" id="ARBA00023170"/>
    </source>
</evidence>
<dbReference type="GO" id="GO:0005886">
    <property type="term" value="C:plasma membrane"/>
    <property type="evidence" value="ECO:0007669"/>
    <property type="project" value="UniProtKB-SubCell"/>
</dbReference>
<dbReference type="InterPro" id="IPR008266">
    <property type="entry name" value="Tyr_kinase_AS"/>
</dbReference>
<dbReference type="InterPro" id="IPR008979">
    <property type="entry name" value="Galactose-bd-like_sf"/>
</dbReference>
<gene>
    <name evidence="18" type="ORF">BV898_08124</name>
</gene>
<evidence type="ECO:0000256" key="11">
    <source>
        <dbReference type="ARBA" id="ARBA00023180"/>
    </source>
</evidence>
<comment type="caution">
    <text evidence="18">The sequence shown here is derived from an EMBL/GenBank/DDBJ whole genome shotgun (WGS) entry which is preliminary data.</text>
</comment>
<organism evidence="18 19">
    <name type="scientific">Hypsibius exemplaris</name>
    <name type="common">Freshwater tardigrade</name>
    <dbReference type="NCBI Taxonomy" id="2072580"/>
    <lineage>
        <taxon>Eukaryota</taxon>
        <taxon>Metazoa</taxon>
        <taxon>Ecdysozoa</taxon>
        <taxon>Tardigrada</taxon>
        <taxon>Eutardigrada</taxon>
        <taxon>Parachela</taxon>
        <taxon>Hypsibioidea</taxon>
        <taxon>Hypsibiidae</taxon>
        <taxon>Hypsibius</taxon>
    </lineage>
</organism>
<keyword evidence="10 18" id="KW-0675">Receptor</keyword>
<dbReference type="FunFam" id="2.60.120.260:FF:000007">
    <property type="entry name" value="Discoidin domain receptor tyrosine kinase 1"/>
    <property type="match status" value="1"/>
</dbReference>
<evidence type="ECO:0000256" key="13">
    <source>
        <dbReference type="SAM" id="MobiDB-lite"/>
    </source>
</evidence>
<dbReference type="CDD" id="cd12087">
    <property type="entry name" value="TM_EGFR-like"/>
    <property type="match status" value="1"/>
</dbReference>
<dbReference type="OrthoDB" id="6071166at2759"/>
<keyword evidence="19" id="KW-1185">Reference proteome</keyword>
<keyword evidence="5" id="KW-0547">Nucleotide-binding</keyword>
<comment type="similarity">
    <text evidence="12">Belongs to the protein kinase superfamily. Tyr protein kinase family. Insulin receptor subfamily.</text>
</comment>
<evidence type="ECO:0000313" key="19">
    <source>
        <dbReference type="Proteomes" id="UP000192578"/>
    </source>
</evidence>
<evidence type="ECO:0000256" key="12">
    <source>
        <dbReference type="ARBA" id="ARBA00061639"/>
    </source>
</evidence>
<dbReference type="PANTHER" id="PTHR24416">
    <property type="entry name" value="TYROSINE-PROTEIN KINASE RECEPTOR"/>
    <property type="match status" value="1"/>
</dbReference>
<sequence length="916" mass="103889">MCLFRLPLVLGILSISAFLISGIAGGNYDECVGPLGMENERIADDQIRASSSYDDPSVGPQNARLGHEDGGGAWCPRQQVKKDVYEYLEIDLLTVHVITGVETQGRFGNGQGQEYAESFMLEYQREPDSEWVTFRSRKGDKMIRGNTNTYVRNEQKLDPPIIARKIRFIPQSVYARTVCMRVEVFGCPWREGILWYSMPQGEARGPDVQLYDWTYDGVIESNNLYLGLGQLTDGRVGPDNFRLEHPAVAGQKGYDWVGWKNESQQGQIDLTFKFDKVRKFSALHIYCNNLFTKEVQVFATASIYYSIGGKYYIGEPVQFSYTPDTVMEKARNITIKLDHRIGRYVKVILTFASRWMLISEVSFESEPLQGNFTPEVSPPEMLLLPASKSTTATLDGQFFHIFHPSGFALQAARTGDQQSSSGHHNSRSSGSKVQRYDLLPVIPSTTTTDDYVGLIVGVVSGLVILALICLGVILIRLRHRKHHYHSKFHSDFFSLEKGLPFDLKNIQADTIKSNGGNMYGSVASEEPDKNTIYHEPHEVMIKCGGQSELLSTVLAQEYHNSLCSREYAVPEIGKSPYLKARSLGHHHRQVDFPVGQFTPPGSLTSKIQPIPVPEIPRQNLKFIEKIGEGQFGEVHLCAAEDIAAITGFRCTSPTLMKLVAVKMLRSDVSTDVKTDFRREIEILSTLQDPNLIQVLGVCTMEDPLCMVVEYMECGDLNQFLKEHVVETPMSKQLGHKCLNYGTLIYMATQVASGMKFLENLNYVHRDLATRNCLVGQNFSIKISDFGMSRRLYAGDYYRIEGKAILPIRWMAWESILLGKFTTKSDVWSFAVTLWEILTFAREQPFEEFADDQVIENAGHYYQSDRQQNELPQPALCPKEIYDLMRECWQRDEDDRPNFREINLFLQRKNLGFSLDR</sequence>
<keyword evidence="4 15" id="KW-0732">Signal</keyword>
<dbReference type="CDD" id="cd05051">
    <property type="entry name" value="PTKc_DDR"/>
    <property type="match status" value="1"/>
</dbReference>
<keyword evidence="8 14" id="KW-0472">Membrane</keyword>
<evidence type="ECO:0000256" key="7">
    <source>
        <dbReference type="ARBA" id="ARBA00022989"/>
    </source>
</evidence>
<dbReference type="PANTHER" id="PTHR24416:SF580">
    <property type="entry name" value="DISCOIDIN DOMAIN RECEPTOR, ISOFORM F"/>
    <property type="match status" value="1"/>
</dbReference>
<dbReference type="Gene3D" id="3.30.200.20">
    <property type="entry name" value="Phosphorylase Kinase, domain 1"/>
    <property type="match status" value="1"/>
</dbReference>
<evidence type="ECO:0000256" key="15">
    <source>
        <dbReference type="SAM" id="SignalP"/>
    </source>
</evidence>
<keyword evidence="9" id="KW-1015">Disulfide bond</keyword>
<feature type="domain" description="Protein kinase" evidence="16">
    <location>
        <begin position="620"/>
        <end position="905"/>
    </location>
</feature>
<dbReference type="InterPro" id="IPR001245">
    <property type="entry name" value="Ser-Thr/Tyr_kinase_cat_dom"/>
</dbReference>
<dbReference type="InterPro" id="IPR050122">
    <property type="entry name" value="RTK"/>
</dbReference>
<feature type="compositionally biased region" description="Low complexity" evidence="13">
    <location>
        <begin position="419"/>
        <end position="431"/>
    </location>
</feature>
<dbReference type="InterPro" id="IPR048525">
    <property type="entry name" value="DDR1-2_DS-like"/>
</dbReference>
<dbReference type="PROSITE" id="PS50011">
    <property type="entry name" value="PROTEIN_KINASE_DOM"/>
    <property type="match status" value="1"/>
</dbReference>
<evidence type="ECO:0000256" key="8">
    <source>
        <dbReference type="ARBA" id="ARBA00023136"/>
    </source>
</evidence>
<dbReference type="PROSITE" id="PS01285">
    <property type="entry name" value="FA58C_1"/>
    <property type="match status" value="1"/>
</dbReference>
<dbReference type="SMART" id="SM00231">
    <property type="entry name" value="FA58C"/>
    <property type="match status" value="1"/>
</dbReference>
<dbReference type="GO" id="GO:0043235">
    <property type="term" value="C:receptor complex"/>
    <property type="evidence" value="ECO:0007669"/>
    <property type="project" value="TreeGrafter"/>
</dbReference>
<keyword evidence="2" id="KW-1003">Cell membrane</keyword>
<feature type="chain" id="PRO_5013116971" evidence="15">
    <location>
        <begin position="26"/>
        <end position="916"/>
    </location>
</feature>
<dbReference type="Gene3D" id="2.60.120.1190">
    <property type="match status" value="1"/>
</dbReference>
<dbReference type="PRINTS" id="PR00109">
    <property type="entry name" value="TYRKINASE"/>
</dbReference>
<dbReference type="InterPro" id="IPR000421">
    <property type="entry name" value="FA58C"/>
</dbReference>
<dbReference type="CDD" id="cd00057">
    <property type="entry name" value="FA58C"/>
    <property type="match status" value="1"/>
</dbReference>
<dbReference type="Proteomes" id="UP000192578">
    <property type="component" value="Unassembled WGS sequence"/>
</dbReference>
<protein>
    <submittedName>
        <fullName evidence="18">Discoidin domain-containing receptor 2</fullName>
    </submittedName>
</protein>
<dbReference type="GO" id="GO:0038062">
    <property type="term" value="F:protein tyrosine kinase collagen receptor activity"/>
    <property type="evidence" value="ECO:0007669"/>
    <property type="project" value="TreeGrafter"/>
</dbReference>
<dbReference type="SMART" id="SM00219">
    <property type="entry name" value="TyrKc"/>
    <property type="match status" value="1"/>
</dbReference>
<dbReference type="GO" id="GO:0005524">
    <property type="term" value="F:ATP binding"/>
    <property type="evidence" value="ECO:0007669"/>
    <property type="project" value="UniProtKB-KW"/>
</dbReference>
<reference evidence="19" key="1">
    <citation type="submission" date="2017-01" db="EMBL/GenBank/DDBJ databases">
        <title>Comparative genomics of anhydrobiosis in the tardigrade Hypsibius dujardini.</title>
        <authorList>
            <person name="Yoshida Y."/>
            <person name="Koutsovoulos G."/>
            <person name="Laetsch D."/>
            <person name="Stevens L."/>
            <person name="Kumar S."/>
            <person name="Horikawa D."/>
            <person name="Ishino K."/>
            <person name="Komine S."/>
            <person name="Tomita M."/>
            <person name="Blaxter M."/>
            <person name="Arakawa K."/>
        </authorList>
    </citation>
    <scope>NUCLEOTIDE SEQUENCE [LARGE SCALE GENOMIC DNA]</scope>
    <source>
        <strain evidence="19">Z151</strain>
    </source>
</reference>
<evidence type="ECO:0000256" key="3">
    <source>
        <dbReference type="ARBA" id="ARBA00022692"/>
    </source>
</evidence>
<evidence type="ECO:0000259" key="16">
    <source>
        <dbReference type="PROSITE" id="PS50011"/>
    </source>
</evidence>
<proteinExistence type="inferred from homology"/>
<keyword evidence="7 14" id="KW-1133">Transmembrane helix</keyword>
<evidence type="ECO:0000256" key="4">
    <source>
        <dbReference type="ARBA" id="ARBA00022729"/>
    </source>
</evidence>
<dbReference type="GO" id="GO:0048680">
    <property type="term" value="P:positive regulation of axon regeneration"/>
    <property type="evidence" value="ECO:0007669"/>
    <property type="project" value="UniProtKB-ARBA"/>
</dbReference>
<name>A0A1W0WRK4_HYPEX</name>
<dbReference type="Gene3D" id="2.60.120.260">
    <property type="entry name" value="Galactose-binding domain-like"/>
    <property type="match status" value="1"/>
</dbReference>
<feature type="domain" description="F5/8 type C" evidence="17">
    <location>
        <begin position="31"/>
        <end position="187"/>
    </location>
</feature>
<dbReference type="GO" id="GO:0005518">
    <property type="term" value="F:collagen binding"/>
    <property type="evidence" value="ECO:0007669"/>
    <property type="project" value="TreeGrafter"/>
</dbReference>
<keyword evidence="3 14" id="KW-0812">Transmembrane</keyword>
<dbReference type="AlphaFoldDB" id="A0A1W0WRK4"/>
<dbReference type="Gene3D" id="1.10.510.10">
    <property type="entry name" value="Transferase(Phosphotransferase) domain 1"/>
    <property type="match status" value="1"/>
</dbReference>
<dbReference type="SUPFAM" id="SSF56112">
    <property type="entry name" value="Protein kinase-like (PK-like)"/>
    <property type="match status" value="1"/>
</dbReference>
<accession>A0A1W0WRK4</accession>
<evidence type="ECO:0000256" key="9">
    <source>
        <dbReference type="ARBA" id="ARBA00023157"/>
    </source>
</evidence>
<evidence type="ECO:0000256" key="5">
    <source>
        <dbReference type="ARBA" id="ARBA00022741"/>
    </source>
</evidence>